<evidence type="ECO:0000256" key="1">
    <source>
        <dbReference type="SAM" id="MobiDB-lite"/>
    </source>
</evidence>
<dbReference type="EMBL" id="JAVRFJ010000004">
    <property type="protein sequence ID" value="MDT0567075.1"/>
    <property type="molecule type" value="Genomic_DNA"/>
</dbReference>
<sequence>MEPAAALRVLRIHRLIAAGGAFEVRTSQGAVGGGEVPPSPEAVHREAAQLQLYLEDLEVVQRHCEQYFALPDECTPEERIFLRIARLLVDGHCVVSPFLPRARITLNGRDSPVVRALLSGEPHPVRLPCGGFTVPFAGRRLELGPVLVFHPRAAAEPDSGGKALAALGAGRGDGAEVSIRPADGQRFRLLLQPSVTGPEASPVPLELPGFPEPR</sequence>
<proteinExistence type="predicted"/>
<accession>A0ABU2YSM0</accession>
<organism evidence="2 3">
    <name type="scientific">Streptomyces gottesmaniae</name>
    <dbReference type="NCBI Taxonomy" id="3075518"/>
    <lineage>
        <taxon>Bacteria</taxon>
        <taxon>Bacillati</taxon>
        <taxon>Actinomycetota</taxon>
        <taxon>Actinomycetes</taxon>
        <taxon>Kitasatosporales</taxon>
        <taxon>Streptomycetaceae</taxon>
        <taxon>Streptomyces</taxon>
    </lineage>
</organism>
<dbReference type="RefSeq" id="WP_157856821.1">
    <property type="nucleotide sequence ID" value="NZ_JAVRFJ010000004.1"/>
</dbReference>
<comment type="caution">
    <text evidence="2">The sequence shown here is derived from an EMBL/GenBank/DDBJ whole genome shotgun (WGS) entry which is preliminary data.</text>
</comment>
<protein>
    <submittedName>
        <fullName evidence="2">Uncharacterized protein</fullName>
    </submittedName>
</protein>
<evidence type="ECO:0000313" key="3">
    <source>
        <dbReference type="Proteomes" id="UP001180737"/>
    </source>
</evidence>
<feature type="region of interest" description="Disordered" evidence="1">
    <location>
        <begin position="193"/>
        <end position="214"/>
    </location>
</feature>
<gene>
    <name evidence="2" type="ORF">RM704_06240</name>
</gene>
<dbReference type="Proteomes" id="UP001180737">
    <property type="component" value="Unassembled WGS sequence"/>
</dbReference>
<evidence type="ECO:0000313" key="2">
    <source>
        <dbReference type="EMBL" id="MDT0567075.1"/>
    </source>
</evidence>
<reference evidence="2" key="1">
    <citation type="submission" date="2024-05" db="EMBL/GenBank/DDBJ databases">
        <title>30 novel species of actinomycetes from the DSMZ collection.</title>
        <authorList>
            <person name="Nouioui I."/>
        </authorList>
    </citation>
    <scope>NUCLEOTIDE SEQUENCE</scope>
    <source>
        <strain evidence="2">DSM 3412</strain>
    </source>
</reference>
<keyword evidence="3" id="KW-1185">Reference proteome</keyword>
<name>A0ABU2YSM0_9ACTN</name>